<evidence type="ECO:0000313" key="6">
    <source>
        <dbReference type="Proteomes" id="UP001367513"/>
    </source>
</evidence>
<comment type="similarity">
    <text evidence="1 4">Belongs to the short-chain dehydrogenases/reductases (SDR) family.</text>
</comment>
<dbReference type="PANTHER" id="PTHR43490">
    <property type="entry name" value="(+)-NEOMENTHOL DEHYDROGENASE"/>
    <property type="match status" value="1"/>
</dbReference>
<dbReference type="EMBL" id="JBBPIX010000006">
    <property type="protein sequence ID" value="MEK6464928.1"/>
    <property type="molecule type" value="Genomic_DNA"/>
</dbReference>
<dbReference type="InterPro" id="IPR036291">
    <property type="entry name" value="NAD(P)-bd_dom_sf"/>
</dbReference>
<evidence type="ECO:0000256" key="3">
    <source>
        <dbReference type="ARBA" id="ARBA00023002"/>
    </source>
</evidence>
<comment type="caution">
    <text evidence="5">The sequence shown here is derived from an EMBL/GenBank/DDBJ whole genome shotgun (WGS) entry which is preliminary data.</text>
</comment>
<sequence>MTDSTIVLVTGANKGLGLTTARRLGALGHTVLLGSRDHGRGTEAAGKLAAEGSDAVAVDLDVTDDASVTAAADRIRAEYGHLDVLVNNAGVVGGRATAADSTADLVRTTYETNVFGPVRVTHAMLGLLAAARAPRIVMVSSGLGSHGLTADPERIESRVPGFAYQSSKAALNMVAARYAAELPDVHVAVVDPGYTRTDLNGNSGTQTVEEGTDAIVAAATGDAAAASGSYADRHGPLPW</sequence>
<dbReference type="Proteomes" id="UP001367513">
    <property type="component" value="Unassembled WGS sequence"/>
</dbReference>
<accession>A0ABU9AF25</accession>
<keyword evidence="6" id="KW-1185">Reference proteome</keyword>
<dbReference type="InterPro" id="IPR002347">
    <property type="entry name" value="SDR_fam"/>
</dbReference>
<proteinExistence type="inferred from homology"/>
<name>A0ABU9AF25_PSEA5</name>
<dbReference type="PANTHER" id="PTHR43490:SF99">
    <property type="entry name" value="SHORT-CHAIN DEHYDROGENASE_REDUCTASE"/>
    <property type="match status" value="1"/>
</dbReference>
<dbReference type="RefSeq" id="WP_346106930.1">
    <property type="nucleotide sequence ID" value="NZ_BAAAOD010000070.1"/>
</dbReference>
<evidence type="ECO:0000313" key="5">
    <source>
        <dbReference type="EMBL" id="MEK6464928.1"/>
    </source>
</evidence>
<keyword evidence="3" id="KW-0560">Oxidoreductase</keyword>
<dbReference type="PRINTS" id="PR00081">
    <property type="entry name" value="GDHRDH"/>
</dbReference>
<organism evidence="5 6">
    <name type="scientific">Pseudonocardia alni subsp. carboxydivorans</name>
    <dbReference type="NCBI Taxonomy" id="415010"/>
    <lineage>
        <taxon>Bacteria</taxon>
        <taxon>Bacillati</taxon>
        <taxon>Actinomycetota</taxon>
        <taxon>Actinomycetes</taxon>
        <taxon>Pseudonocardiales</taxon>
        <taxon>Pseudonocardiaceae</taxon>
        <taxon>Pseudonocardia</taxon>
    </lineage>
</organism>
<protein>
    <submittedName>
        <fullName evidence="5">SDR family NAD(P)-dependent oxidoreductase</fullName>
    </submittedName>
</protein>
<dbReference type="Gene3D" id="3.40.50.720">
    <property type="entry name" value="NAD(P)-binding Rossmann-like Domain"/>
    <property type="match status" value="1"/>
</dbReference>
<dbReference type="Pfam" id="PF00106">
    <property type="entry name" value="adh_short"/>
    <property type="match status" value="1"/>
</dbReference>
<dbReference type="PRINTS" id="PR00080">
    <property type="entry name" value="SDRFAMILY"/>
</dbReference>
<gene>
    <name evidence="5" type="ORF">WG925_14380</name>
</gene>
<evidence type="ECO:0000256" key="2">
    <source>
        <dbReference type="ARBA" id="ARBA00022857"/>
    </source>
</evidence>
<keyword evidence="2" id="KW-0521">NADP</keyword>
<dbReference type="SUPFAM" id="SSF51735">
    <property type="entry name" value="NAD(P)-binding Rossmann-fold domains"/>
    <property type="match status" value="1"/>
</dbReference>
<reference evidence="5 6" key="1">
    <citation type="submission" date="2024-03" db="EMBL/GenBank/DDBJ databases">
        <title>Draft genome sequence of Pseudonocardia carboxydivorans JCM 14827.</title>
        <authorList>
            <person name="Duangmal K."/>
        </authorList>
    </citation>
    <scope>NUCLEOTIDE SEQUENCE [LARGE SCALE GENOMIC DNA]</scope>
    <source>
        <strain evidence="5 6">JCM 14827</strain>
    </source>
</reference>
<evidence type="ECO:0000256" key="1">
    <source>
        <dbReference type="ARBA" id="ARBA00006484"/>
    </source>
</evidence>
<evidence type="ECO:0000256" key="4">
    <source>
        <dbReference type="RuleBase" id="RU000363"/>
    </source>
</evidence>